<evidence type="ECO:0000313" key="2">
    <source>
        <dbReference type="Proteomes" id="UP000245698"/>
    </source>
</evidence>
<organism evidence="1 2">
    <name type="scientific">Mesorhizobium delmotii</name>
    <dbReference type="NCBI Taxonomy" id="1631247"/>
    <lineage>
        <taxon>Bacteria</taxon>
        <taxon>Pseudomonadati</taxon>
        <taxon>Pseudomonadota</taxon>
        <taxon>Alphaproteobacteria</taxon>
        <taxon>Hyphomicrobiales</taxon>
        <taxon>Phyllobacteriaceae</taxon>
        <taxon>Mesorhizobium</taxon>
    </lineage>
</organism>
<protein>
    <submittedName>
        <fullName evidence="1">Uncharacterized protein</fullName>
    </submittedName>
</protein>
<name>A0A2P9AQJ9_9HYPH</name>
<accession>A0A2P9AQJ9</accession>
<dbReference type="Proteomes" id="UP000245698">
    <property type="component" value="Unassembled WGS sequence"/>
</dbReference>
<keyword evidence="2" id="KW-1185">Reference proteome</keyword>
<proteinExistence type="predicted"/>
<evidence type="ECO:0000313" key="1">
    <source>
        <dbReference type="EMBL" id="SJM33417.1"/>
    </source>
</evidence>
<gene>
    <name evidence="1" type="ORF">BQ8482_350061</name>
</gene>
<reference evidence="2" key="1">
    <citation type="submission" date="2016-12" db="EMBL/GenBank/DDBJ databases">
        <authorList>
            <person name="Brunel B."/>
        </authorList>
    </citation>
    <scope>NUCLEOTIDE SEQUENCE [LARGE SCALE GENOMIC DNA]</scope>
</reference>
<sequence length="40" mass="4505">MRFAGLGFSGGFVVVRLTIGYPIARVRPAECRYHTKEFMA</sequence>
<dbReference type="AlphaFoldDB" id="A0A2P9AQJ9"/>
<dbReference type="EMBL" id="FUIG01000043">
    <property type="protein sequence ID" value="SJM33417.1"/>
    <property type="molecule type" value="Genomic_DNA"/>
</dbReference>